<dbReference type="EMBL" id="MHCX01000024">
    <property type="protein sequence ID" value="OGY29460.1"/>
    <property type="molecule type" value="Genomic_DNA"/>
</dbReference>
<evidence type="ECO:0000313" key="3">
    <source>
        <dbReference type="Proteomes" id="UP000177821"/>
    </source>
</evidence>
<feature type="transmembrane region" description="Helical" evidence="1">
    <location>
        <begin position="86"/>
        <end position="111"/>
    </location>
</feature>
<accession>A0A1G1WQ40</accession>
<comment type="caution">
    <text evidence="2">The sequence shown here is derived from an EMBL/GenBank/DDBJ whole genome shotgun (WGS) entry which is preliminary data.</text>
</comment>
<dbReference type="Proteomes" id="UP000177821">
    <property type="component" value="Unassembled WGS sequence"/>
</dbReference>
<sequence>MRLSEHDLFAGLWSLHPVLIFVGNLVLSQARFYLYEWVLSQRDASRLPHGLAAFRYATVTLGDAVFIGHALLVMREYYSRVLVPESFWTSTAFSIGCLVIGFALSLAYLISKDGFPPYPAGYWTDFDRWTHFTYFGIVGAIMVGFLRAPFYGQETGLWVATFVLFLGGYGLTIWMTVTDHNPLWHYIQAHVPGRPSLQDSNVL</sequence>
<name>A0A1G1WQ40_9BACT</name>
<feature type="transmembrane region" description="Helical" evidence="1">
    <location>
        <begin position="131"/>
        <end position="150"/>
    </location>
</feature>
<keyword evidence="1" id="KW-0472">Membrane</keyword>
<dbReference type="AlphaFoldDB" id="A0A1G1WQ40"/>
<evidence type="ECO:0000256" key="1">
    <source>
        <dbReference type="SAM" id="Phobius"/>
    </source>
</evidence>
<feature type="transmembrane region" description="Helical" evidence="1">
    <location>
        <begin position="54"/>
        <end position="74"/>
    </location>
</feature>
<keyword evidence="1" id="KW-0812">Transmembrane</keyword>
<feature type="transmembrane region" description="Helical" evidence="1">
    <location>
        <begin position="12"/>
        <end position="34"/>
    </location>
</feature>
<organism evidence="2 3">
    <name type="scientific">Candidatus Woykebacteria bacterium RIFCSPHIGHO2_02_FULL_43_16b</name>
    <dbReference type="NCBI Taxonomy" id="1802601"/>
    <lineage>
        <taxon>Bacteria</taxon>
        <taxon>Candidatus Woykeibacteriota</taxon>
    </lineage>
</organism>
<feature type="transmembrane region" description="Helical" evidence="1">
    <location>
        <begin position="157"/>
        <end position="177"/>
    </location>
</feature>
<proteinExistence type="predicted"/>
<protein>
    <submittedName>
        <fullName evidence="2">Uncharacterized protein</fullName>
    </submittedName>
</protein>
<keyword evidence="1" id="KW-1133">Transmembrane helix</keyword>
<reference evidence="2 3" key="1">
    <citation type="journal article" date="2016" name="Nat. Commun.">
        <title>Thousands of microbial genomes shed light on interconnected biogeochemical processes in an aquifer system.</title>
        <authorList>
            <person name="Anantharaman K."/>
            <person name="Brown C.T."/>
            <person name="Hug L.A."/>
            <person name="Sharon I."/>
            <person name="Castelle C.J."/>
            <person name="Probst A.J."/>
            <person name="Thomas B.C."/>
            <person name="Singh A."/>
            <person name="Wilkins M.J."/>
            <person name="Karaoz U."/>
            <person name="Brodie E.L."/>
            <person name="Williams K.H."/>
            <person name="Hubbard S.S."/>
            <person name="Banfield J.F."/>
        </authorList>
    </citation>
    <scope>NUCLEOTIDE SEQUENCE [LARGE SCALE GENOMIC DNA]</scope>
</reference>
<evidence type="ECO:0000313" key="2">
    <source>
        <dbReference type="EMBL" id="OGY29460.1"/>
    </source>
</evidence>
<gene>
    <name evidence="2" type="ORF">A3J50_00645</name>
</gene>